<comment type="caution">
    <text evidence="14">The sequence shown here is derived from an EMBL/GenBank/DDBJ whole genome shotgun (WGS) entry which is preliminary data.</text>
</comment>
<comment type="cofactor">
    <cofactor evidence="1">
        <name>Zn(2+)</name>
        <dbReference type="ChEBI" id="CHEBI:29105"/>
    </cofactor>
</comment>
<evidence type="ECO:0000259" key="12">
    <source>
        <dbReference type="Pfam" id="PF00149"/>
    </source>
</evidence>
<evidence type="ECO:0000256" key="1">
    <source>
        <dbReference type="ARBA" id="ARBA00001947"/>
    </source>
</evidence>
<evidence type="ECO:0000313" key="15">
    <source>
        <dbReference type="Proteomes" id="UP001187531"/>
    </source>
</evidence>
<keyword evidence="7" id="KW-0378">Hydrolase</keyword>
<reference evidence="14" key="1">
    <citation type="submission" date="2023-07" db="EMBL/GenBank/DDBJ databases">
        <title>Chromosome-level genome assembly of Artemia franciscana.</title>
        <authorList>
            <person name="Jo E."/>
        </authorList>
    </citation>
    <scope>NUCLEOTIDE SEQUENCE</scope>
    <source>
        <tissue evidence="14">Whole body</tissue>
    </source>
</reference>
<evidence type="ECO:0000256" key="4">
    <source>
        <dbReference type="ARBA" id="ARBA00022525"/>
    </source>
</evidence>
<evidence type="ECO:0000256" key="7">
    <source>
        <dbReference type="ARBA" id="ARBA00022801"/>
    </source>
</evidence>
<feature type="domain" description="Sphingomyelin phosphodiesterase C-terminal" evidence="13">
    <location>
        <begin position="407"/>
        <end position="509"/>
    </location>
</feature>
<protein>
    <recommendedName>
        <fullName evidence="16">Sphingomyelin phosphodiesterase</fullName>
    </recommendedName>
</protein>
<evidence type="ECO:0000256" key="8">
    <source>
        <dbReference type="ARBA" id="ARBA00022833"/>
    </source>
</evidence>
<evidence type="ECO:0000256" key="11">
    <source>
        <dbReference type="SAM" id="MobiDB-lite"/>
    </source>
</evidence>
<organism evidence="14 15">
    <name type="scientific">Artemia franciscana</name>
    <name type="common">Brine shrimp</name>
    <name type="synonym">Artemia sanfranciscana</name>
    <dbReference type="NCBI Taxonomy" id="6661"/>
    <lineage>
        <taxon>Eukaryota</taxon>
        <taxon>Metazoa</taxon>
        <taxon>Ecdysozoa</taxon>
        <taxon>Arthropoda</taxon>
        <taxon>Crustacea</taxon>
        <taxon>Branchiopoda</taxon>
        <taxon>Anostraca</taxon>
        <taxon>Artemiidae</taxon>
        <taxon>Artemia</taxon>
    </lineage>
</organism>
<dbReference type="PANTHER" id="PTHR10340">
    <property type="entry name" value="SPHINGOMYELIN PHOSPHODIESTERASE"/>
    <property type="match status" value="1"/>
</dbReference>
<dbReference type="Pfam" id="PF19272">
    <property type="entry name" value="ASMase_C"/>
    <property type="match status" value="1"/>
</dbReference>
<evidence type="ECO:0000256" key="5">
    <source>
        <dbReference type="ARBA" id="ARBA00022723"/>
    </source>
</evidence>
<comment type="subcellular location">
    <subcellularLocation>
        <location evidence="2">Secreted</location>
    </subcellularLocation>
</comment>
<dbReference type="PANTHER" id="PTHR10340:SF29">
    <property type="entry name" value="SPHINGOMYELIN PHOSPHODIESTERASE"/>
    <property type="match status" value="1"/>
</dbReference>
<evidence type="ECO:0000256" key="2">
    <source>
        <dbReference type="ARBA" id="ARBA00004613"/>
    </source>
</evidence>
<dbReference type="GO" id="GO:0005764">
    <property type="term" value="C:lysosome"/>
    <property type="evidence" value="ECO:0007669"/>
    <property type="project" value="TreeGrafter"/>
</dbReference>
<evidence type="ECO:0000256" key="9">
    <source>
        <dbReference type="ARBA" id="ARBA00023180"/>
    </source>
</evidence>
<gene>
    <name evidence="14" type="ORF">QYM36_004487</name>
</gene>
<dbReference type="InterPro" id="IPR004843">
    <property type="entry name" value="Calcineurin-like_PHP"/>
</dbReference>
<evidence type="ECO:0000259" key="13">
    <source>
        <dbReference type="Pfam" id="PF19272"/>
    </source>
</evidence>
<evidence type="ECO:0000256" key="3">
    <source>
        <dbReference type="ARBA" id="ARBA00008234"/>
    </source>
</evidence>
<dbReference type="SUPFAM" id="SSF56300">
    <property type="entry name" value="Metallo-dependent phosphatases"/>
    <property type="match status" value="1"/>
</dbReference>
<dbReference type="GO" id="GO:0005615">
    <property type="term" value="C:extracellular space"/>
    <property type="evidence" value="ECO:0007669"/>
    <property type="project" value="TreeGrafter"/>
</dbReference>
<dbReference type="GO" id="GO:0046513">
    <property type="term" value="P:ceramide biosynthetic process"/>
    <property type="evidence" value="ECO:0007669"/>
    <property type="project" value="TreeGrafter"/>
</dbReference>
<feature type="compositionally biased region" description="Polar residues" evidence="11">
    <location>
        <begin position="1011"/>
        <end position="1020"/>
    </location>
</feature>
<dbReference type="Pfam" id="PF00149">
    <property type="entry name" value="Metallophos"/>
    <property type="match status" value="1"/>
</dbReference>
<dbReference type="GO" id="GO:0046872">
    <property type="term" value="F:metal ion binding"/>
    <property type="evidence" value="ECO:0007669"/>
    <property type="project" value="UniProtKB-KW"/>
</dbReference>
<feature type="domain" description="Calcineurin-like phosphoesterase" evidence="12">
    <location>
        <begin position="96"/>
        <end position="360"/>
    </location>
</feature>
<dbReference type="InterPro" id="IPR045473">
    <property type="entry name" value="ASM_C"/>
</dbReference>
<accession>A0AA88L874</accession>
<dbReference type="GO" id="GO:0061750">
    <property type="term" value="F:acid sphingomyelin phosphodiesterase activity"/>
    <property type="evidence" value="ECO:0007669"/>
    <property type="project" value="TreeGrafter"/>
</dbReference>
<dbReference type="Gene3D" id="3.60.21.10">
    <property type="match status" value="1"/>
</dbReference>
<evidence type="ECO:0000256" key="10">
    <source>
        <dbReference type="SAM" id="Coils"/>
    </source>
</evidence>
<feature type="non-terminal residue" evidence="14">
    <location>
        <position position="1"/>
    </location>
</feature>
<dbReference type="EMBL" id="JAVRJZ010000007">
    <property type="protein sequence ID" value="KAK2720612.1"/>
    <property type="molecule type" value="Genomic_DNA"/>
</dbReference>
<dbReference type="InterPro" id="IPR041805">
    <property type="entry name" value="ASMase/PPN1_MPP"/>
</dbReference>
<comment type="similarity">
    <text evidence="3">Belongs to the acid sphingomyelinase family.</text>
</comment>
<keyword evidence="4" id="KW-0964">Secreted</keyword>
<keyword evidence="15" id="KW-1185">Reference proteome</keyword>
<keyword evidence="10" id="KW-0175">Coiled coil</keyword>
<evidence type="ECO:0000313" key="14">
    <source>
        <dbReference type="EMBL" id="KAK2720612.1"/>
    </source>
</evidence>
<feature type="region of interest" description="Disordered" evidence="11">
    <location>
        <begin position="1001"/>
        <end position="1020"/>
    </location>
</feature>
<keyword evidence="6" id="KW-0732">Signal</keyword>
<dbReference type="CDD" id="cd00842">
    <property type="entry name" value="MPP_ASMase"/>
    <property type="match status" value="1"/>
</dbReference>
<keyword evidence="5" id="KW-0479">Metal-binding</keyword>
<keyword evidence="8" id="KW-0862">Zinc</keyword>
<dbReference type="AlphaFoldDB" id="A0AA88L874"/>
<proteinExistence type="inferred from homology"/>
<keyword evidence="9" id="KW-0325">Glycoprotein</keyword>
<evidence type="ECO:0000256" key="6">
    <source>
        <dbReference type="ARBA" id="ARBA00022729"/>
    </source>
</evidence>
<sequence>NVTEAEIVDGIVSICVGLNLYSEKVCRGVVAEAIPDFIYMYETDSLDRENVCGLVAQNEYCAIGNITKLEWSLTPPEAPKPPVELLPPREPDAPTLKVLHLSDFHWDPEYLPGSNAACEDPLCCRVGSGEPADESGAAGYWGDYRDCDLPLWTLRNSLENAAATHPDIDFIVWTGDLPPHDVWETDGTEHVHIIQEMTDLLVEFFPNIPVYGAIGNHESHPLNAYPIPEIEGENSIAWLYNAIADAWSVWLPEEALTMLRYGGYYSTLVRDGLRIISANFNYCYTSNWWLIHESRDPAHGLQFIQSELEKAEAANEKVYIISHIVPGNGDCWQIYTRELSKVVNRFEATLAGQFYGHTHKDEFKIFYDSEDSSRAINVAWIGSSLSTYGDVNPGYKVYILDGEREGSTFGMLDHEAWTMNLTEANIGPSEPQWFKLYDGRETFGLNSLSAQDMADLVDRFIVDDELFQVYYRNYVRQADPAILEGCGEACKKSKLCAMVTTDFGDKTKCNEISRKMDLTKNAVADKSPKLATSGNIGSKEEIFDSLDSIVKRVKRTQKVDVGITDKTPQLKSFQATKNIRKDEIEPEFFKSSEAKIEDTHLFENNASKSKENVHEEIREMKTKYHSNNENSSSAIEGSVVSEERVSALERQVNLIEKSYNIQLLNQCFDNLNEITNRVLNSVSTGLQYLTDQEDRLKAFTNIESNLTGLEGRITRLKSQLSLLERKLDDGAYAKRTDIVKNSGSNEILEHSKVVLPQRKLIYKKVEDIDIDLSDTEITIGIQGIPQEKLNRQKYEYRANALSDIEIKLNMENTKEELKYSKHLKQADEQHFYCQSVFPNGLDLLKESKLMLAISFMIVGAYSTSAIEGNKIGDEKIRKIKNRLSSKEIFNACIENMRKVMNTVSNSGNSLVKALKDRATLLDEILKDSSCLESNLVELGERVERLESQISLIESKLDHQLRKVRVDSITGAKNFLPRSMLDRSKLEHADGPLTDTEMKLKTRKQKKEIKTSNDQQSLDSPDVIQPNSFLSKVFAERTASELDTVRKCLGRNPIGTEILAIIKEVDAEGAVTVDHTLVWNGMLDIGQVLVPSIANINTLNYQDEIPLSSAADQYKFDIYKLLIN</sequence>
<feature type="coiled-coil region" evidence="10">
    <location>
        <begin position="928"/>
        <end position="962"/>
    </location>
</feature>
<dbReference type="GO" id="GO:0016020">
    <property type="term" value="C:membrane"/>
    <property type="evidence" value="ECO:0007669"/>
    <property type="project" value="GOC"/>
</dbReference>
<dbReference type="GO" id="GO:0006685">
    <property type="term" value="P:sphingomyelin catabolic process"/>
    <property type="evidence" value="ECO:0007669"/>
    <property type="project" value="TreeGrafter"/>
</dbReference>
<name>A0AA88L874_ARTSF</name>
<dbReference type="InterPro" id="IPR029052">
    <property type="entry name" value="Metallo-depent_PP-like"/>
</dbReference>
<evidence type="ECO:0008006" key="16">
    <source>
        <dbReference type="Google" id="ProtNLM"/>
    </source>
</evidence>
<dbReference type="Proteomes" id="UP001187531">
    <property type="component" value="Unassembled WGS sequence"/>
</dbReference>